<evidence type="ECO:0000313" key="2">
    <source>
        <dbReference type="EMBL" id="ODV56470.1"/>
    </source>
</evidence>
<organism evidence="2 3">
    <name type="scientific">Lysinibacillus fusiformis</name>
    <dbReference type="NCBI Taxonomy" id="28031"/>
    <lineage>
        <taxon>Bacteria</taxon>
        <taxon>Bacillati</taxon>
        <taxon>Bacillota</taxon>
        <taxon>Bacilli</taxon>
        <taxon>Bacillales</taxon>
        <taxon>Bacillaceae</taxon>
        <taxon>Lysinibacillus</taxon>
    </lineage>
</organism>
<keyword evidence="1" id="KW-0732">Signal</keyword>
<comment type="caution">
    <text evidence="2">The sequence shown here is derived from an EMBL/GenBank/DDBJ whole genome shotgun (WGS) entry which is preliminary data.</text>
</comment>
<reference evidence="2 3" key="1">
    <citation type="submission" date="2016-09" db="EMBL/GenBank/DDBJ databases">
        <title>Draft genome sequence of the soil isolate, Lysinibacillus fusiformis M5, a potential hypoxanthine producer.</title>
        <authorList>
            <person name="Gallegos-Monterrosa R."/>
            <person name="Maroti G."/>
            <person name="Balint B."/>
            <person name="Kovacs A.T."/>
        </authorList>
    </citation>
    <scope>NUCLEOTIDE SEQUENCE [LARGE SCALE GENOMIC DNA]</scope>
    <source>
        <strain evidence="2 3">M5</strain>
    </source>
</reference>
<sequence length="162" mass="18513">MRFLKINSVFTIFICLMMLAVLNACSGNQNTSDKLPTAIEIGKQMQQASNLEEMKQGDQKMLQKLYGLTMDEVESFVLYTAPTNIKADEIVVIQVKDLKHINSITEKMSNRIATKSKSFQDYLPEEHFLIEKHILKTNDHYILLAISKDANELVKVFDKALK</sequence>
<evidence type="ECO:0000313" key="3">
    <source>
        <dbReference type="Proteomes" id="UP000094784"/>
    </source>
</evidence>
<dbReference type="RefSeq" id="WP_069481460.1">
    <property type="nucleotide sequence ID" value="NZ_KV766182.1"/>
</dbReference>
<dbReference type="EMBL" id="MECQ01000001">
    <property type="protein sequence ID" value="ODV56470.1"/>
    <property type="molecule type" value="Genomic_DNA"/>
</dbReference>
<proteinExistence type="predicted"/>
<accession>A0A1E4R7M2</accession>
<feature type="chain" id="PRO_5038837349" description="DUF4358 domain-containing protein" evidence="1">
    <location>
        <begin position="27"/>
        <end position="162"/>
    </location>
</feature>
<gene>
    <name evidence="2" type="ORF">BG258_11465</name>
</gene>
<protein>
    <recommendedName>
        <fullName evidence="4">DUF4358 domain-containing protein</fullName>
    </recommendedName>
</protein>
<name>A0A1E4R7M2_9BACI</name>
<dbReference type="OrthoDB" id="1797583at2"/>
<dbReference type="Pfam" id="PF14270">
    <property type="entry name" value="DUF4358"/>
    <property type="match status" value="1"/>
</dbReference>
<dbReference type="Proteomes" id="UP000094784">
    <property type="component" value="Unassembled WGS sequence"/>
</dbReference>
<evidence type="ECO:0008006" key="4">
    <source>
        <dbReference type="Google" id="ProtNLM"/>
    </source>
</evidence>
<dbReference type="AlphaFoldDB" id="A0A1E4R7M2"/>
<dbReference type="InterPro" id="IPR025648">
    <property type="entry name" value="DUF4358"/>
</dbReference>
<feature type="signal peptide" evidence="1">
    <location>
        <begin position="1"/>
        <end position="26"/>
    </location>
</feature>
<evidence type="ECO:0000256" key="1">
    <source>
        <dbReference type="SAM" id="SignalP"/>
    </source>
</evidence>